<dbReference type="EMBL" id="JAOYFB010000005">
    <property type="protein sequence ID" value="KAK4015299.1"/>
    <property type="molecule type" value="Genomic_DNA"/>
</dbReference>
<evidence type="ECO:0000313" key="1">
    <source>
        <dbReference type="EMBL" id="KAK4015299.1"/>
    </source>
</evidence>
<comment type="caution">
    <text evidence="1">The sequence shown here is derived from an EMBL/GenBank/DDBJ whole genome shotgun (WGS) entry which is preliminary data.</text>
</comment>
<accession>A0ABQ9ZQU7</accession>
<sequence length="93" mass="10362">MEVYESLLSVVVLCGESFLCQLERAKAICYCNPSKLCFHLAVSDTNGLREYIDQPLFSKVESSTGANCELSNYSQGLDEKDKRQCGVKDKVKS</sequence>
<organism evidence="1 2">
    <name type="scientific">Daphnia magna</name>
    <dbReference type="NCBI Taxonomy" id="35525"/>
    <lineage>
        <taxon>Eukaryota</taxon>
        <taxon>Metazoa</taxon>
        <taxon>Ecdysozoa</taxon>
        <taxon>Arthropoda</taxon>
        <taxon>Crustacea</taxon>
        <taxon>Branchiopoda</taxon>
        <taxon>Diplostraca</taxon>
        <taxon>Cladocera</taxon>
        <taxon>Anomopoda</taxon>
        <taxon>Daphniidae</taxon>
        <taxon>Daphnia</taxon>
    </lineage>
</organism>
<keyword evidence="2" id="KW-1185">Reference proteome</keyword>
<protein>
    <submittedName>
        <fullName evidence="1">Uncharacterized protein</fullName>
    </submittedName>
</protein>
<gene>
    <name evidence="1" type="ORF">OUZ56_030280</name>
</gene>
<name>A0ABQ9ZQU7_9CRUS</name>
<proteinExistence type="predicted"/>
<evidence type="ECO:0000313" key="2">
    <source>
        <dbReference type="Proteomes" id="UP001234178"/>
    </source>
</evidence>
<reference evidence="1 2" key="1">
    <citation type="journal article" date="2023" name="Nucleic Acids Res.">
        <title>The hologenome of Daphnia magna reveals possible DNA methylation and microbiome-mediated evolution of the host genome.</title>
        <authorList>
            <person name="Chaturvedi A."/>
            <person name="Li X."/>
            <person name="Dhandapani V."/>
            <person name="Marshall H."/>
            <person name="Kissane S."/>
            <person name="Cuenca-Cambronero M."/>
            <person name="Asole G."/>
            <person name="Calvet F."/>
            <person name="Ruiz-Romero M."/>
            <person name="Marangio P."/>
            <person name="Guigo R."/>
            <person name="Rago D."/>
            <person name="Mirbahai L."/>
            <person name="Eastwood N."/>
            <person name="Colbourne J.K."/>
            <person name="Zhou J."/>
            <person name="Mallon E."/>
            <person name="Orsini L."/>
        </authorList>
    </citation>
    <scope>NUCLEOTIDE SEQUENCE [LARGE SCALE GENOMIC DNA]</scope>
    <source>
        <strain evidence="1">LRV0_1</strain>
    </source>
</reference>
<dbReference type="Proteomes" id="UP001234178">
    <property type="component" value="Unassembled WGS sequence"/>
</dbReference>